<dbReference type="Proteomes" id="UP000649617">
    <property type="component" value="Unassembled WGS sequence"/>
</dbReference>
<dbReference type="AlphaFoldDB" id="A0A812TEF7"/>
<dbReference type="EMBL" id="CAJNIZ010031668">
    <property type="protein sequence ID" value="CAE7531835.1"/>
    <property type="molecule type" value="Genomic_DNA"/>
</dbReference>
<keyword evidence="2" id="KW-1185">Reference proteome</keyword>
<sequence length="331" mass="35477">MKQTLAAILATSVHGIVIHAPAGSNFDFGSSKCPCVGIAGLEGTIEVKLNKTTTADFPADFGARCEAWDNKRNSLYCMPGQKPGADNGWCKEPYCYVDPCNCDLDIPPTKSGSYTPGASYQGKGLWYSYATCGGKDYWMEAETKKKQQEDNGVCAKKIDEKKWGKKSCRCVGYEDAPGNLNVTMGKKDFEYPAEAGASCESWDAKRHPDCMGDKPADWCKQAWCYVDPCECDLEVPPKTSSYLPSGLVNGKPVYFSYATCGASDSYSATNKEACVAQNSENNCTKLDKCAWNGTACLGKDIVQACSAKSSAGAIKASFALALSLLAASFAA</sequence>
<dbReference type="OrthoDB" id="421940at2759"/>
<accession>A0A812TEF7</accession>
<evidence type="ECO:0000313" key="2">
    <source>
        <dbReference type="Proteomes" id="UP000649617"/>
    </source>
</evidence>
<evidence type="ECO:0000313" key="1">
    <source>
        <dbReference type="EMBL" id="CAE7531835.1"/>
    </source>
</evidence>
<name>A0A812TEF7_SYMPI</name>
<comment type="caution">
    <text evidence="1">The sequence shown here is derived from an EMBL/GenBank/DDBJ whole genome shotgun (WGS) entry which is preliminary data.</text>
</comment>
<gene>
    <name evidence="1" type="primary">GST1</name>
    <name evidence="1" type="ORF">SPIL2461_LOCUS14013</name>
</gene>
<organism evidence="1 2">
    <name type="scientific">Symbiodinium pilosum</name>
    <name type="common">Dinoflagellate</name>
    <dbReference type="NCBI Taxonomy" id="2952"/>
    <lineage>
        <taxon>Eukaryota</taxon>
        <taxon>Sar</taxon>
        <taxon>Alveolata</taxon>
        <taxon>Dinophyceae</taxon>
        <taxon>Suessiales</taxon>
        <taxon>Symbiodiniaceae</taxon>
        <taxon>Symbiodinium</taxon>
    </lineage>
</organism>
<protein>
    <submittedName>
        <fullName evidence="1">GST1 protein</fullName>
    </submittedName>
</protein>
<proteinExistence type="predicted"/>
<reference evidence="1" key="1">
    <citation type="submission" date="2021-02" db="EMBL/GenBank/DDBJ databases">
        <authorList>
            <person name="Dougan E. K."/>
            <person name="Rhodes N."/>
            <person name="Thang M."/>
            <person name="Chan C."/>
        </authorList>
    </citation>
    <scope>NUCLEOTIDE SEQUENCE</scope>
</reference>